<evidence type="ECO:0000313" key="3">
    <source>
        <dbReference type="Proteomes" id="UP000032141"/>
    </source>
</evidence>
<organism evidence="2 3">
    <name type="scientific">Brassica oleracea var. oleracea</name>
    <dbReference type="NCBI Taxonomy" id="109376"/>
    <lineage>
        <taxon>Eukaryota</taxon>
        <taxon>Viridiplantae</taxon>
        <taxon>Streptophyta</taxon>
        <taxon>Embryophyta</taxon>
        <taxon>Tracheophyta</taxon>
        <taxon>Spermatophyta</taxon>
        <taxon>Magnoliopsida</taxon>
        <taxon>eudicotyledons</taxon>
        <taxon>Gunneridae</taxon>
        <taxon>Pentapetalae</taxon>
        <taxon>rosids</taxon>
        <taxon>malvids</taxon>
        <taxon>Brassicales</taxon>
        <taxon>Brassicaceae</taxon>
        <taxon>Brassiceae</taxon>
        <taxon>Brassica</taxon>
    </lineage>
</organism>
<name>A0A0D3BUF9_BRAOL</name>
<evidence type="ECO:0000256" key="1">
    <source>
        <dbReference type="SAM" id="MobiDB-lite"/>
    </source>
</evidence>
<dbReference type="HOGENOM" id="CLU_2076380_0_0_1"/>
<accession>A0A0D3BUF9</accession>
<sequence length="118" mass="13918">MSHLLANLRKCQPPLLLLLNRSLSPPPFSAYNIVPRKRFTRLQTVHCTLAGKNGHVWFSCNTGVVQWGWTWSTVRTFFQAVKVMWDWQHHRSRLVWETKSMSRSSRDFRRSEQPQALP</sequence>
<dbReference type="Gramene" id="Bo4g075510.1">
    <property type="protein sequence ID" value="Bo4g075510.1"/>
    <property type="gene ID" value="Bo4g075510"/>
</dbReference>
<protein>
    <submittedName>
        <fullName evidence="2">Uncharacterized protein</fullName>
    </submittedName>
</protein>
<dbReference type="Proteomes" id="UP000032141">
    <property type="component" value="Chromosome C4"/>
</dbReference>
<feature type="region of interest" description="Disordered" evidence="1">
    <location>
        <begin position="99"/>
        <end position="118"/>
    </location>
</feature>
<evidence type="ECO:0000313" key="2">
    <source>
        <dbReference type="EnsemblPlants" id="Bo4g075510.1"/>
    </source>
</evidence>
<reference evidence="2" key="2">
    <citation type="submission" date="2015-03" db="UniProtKB">
        <authorList>
            <consortium name="EnsemblPlants"/>
        </authorList>
    </citation>
    <scope>IDENTIFICATION</scope>
</reference>
<proteinExistence type="predicted"/>
<dbReference type="EnsemblPlants" id="Bo4g075510.1">
    <property type="protein sequence ID" value="Bo4g075510.1"/>
    <property type="gene ID" value="Bo4g075510"/>
</dbReference>
<dbReference type="AlphaFoldDB" id="A0A0D3BUF9"/>
<reference evidence="2 3" key="1">
    <citation type="journal article" date="2014" name="Genome Biol.">
        <title>Transcriptome and methylome profiling reveals relics of genome dominance in the mesopolyploid Brassica oleracea.</title>
        <authorList>
            <person name="Parkin I.A."/>
            <person name="Koh C."/>
            <person name="Tang H."/>
            <person name="Robinson S.J."/>
            <person name="Kagale S."/>
            <person name="Clarke W.E."/>
            <person name="Town C.D."/>
            <person name="Nixon J."/>
            <person name="Krishnakumar V."/>
            <person name="Bidwell S.L."/>
            <person name="Denoeud F."/>
            <person name="Belcram H."/>
            <person name="Links M.G."/>
            <person name="Just J."/>
            <person name="Clarke C."/>
            <person name="Bender T."/>
            <person name="Huebert T."/>
            <person name="Mason A.S."/>
            <person name="Pires J.C."/>
            <person name="Barker G."/>
            <person name="Moore J."/>
            <person name="Walley P.G."/>
            <person name="Manoli S."/>
            <person name="Batley J."/>
            <person name="Edwards D."/>
            <person name="Nelson M.N."/>
            <person name="Wang X."/>
            <person name="Paterson A.H."/>
            <person name="King G."/>
            <person name="Bancroft I."/>
            <person name="Chalhoub B."/>
            <person name="Sharpe A.G."/>
        </authorList>
    </citation>
    <scope>NUCLEOTIDE SEQUENCE</scope>
    <source>
        <strain evidence="2 3">cv. TO1000</strain>
    </source>
</reference>
<keyword evidence="3" id="KW-1185">Reference proteome</keyword>